<dbReference type="PROSITE" id="PS50943">
    <property type="entry name" value="HTH_CROC1"/>
    <property type="match status" value="1"/>
</dbReference>
<dbReference type="InterPro" id="IPR001387">
    <property type="entry name" value="Cro/C1-type_HTH"/>
</dbReference>
<evidence type="ECO:0000313" key="2">
    <source>
        <dbReference type="EMBL" id="CYU43940.1"/>
    </source>
</evidence>
<organism evidence="2 3">
    <name type="scientific">Streptococcus suis</name>
    <dbReference type="NCBI Taxonomy" id="1307"/>
    <lineage>
        <taxon>Bacteria</taxon>
        <taxon>Bacillati</taxon>
        <taxon>Bacillota</taxon>
        <taxon>Bacilli</taxon>
        <taxon>Lactobacillales</taxon>
        <taxon>Streptococcaceae</taxon>
        <taxon>Streptococcus</taxon>
    </lineage>
</organism>
<dbReference type="AlphaFoldDB" id="A0A0Z8DID6"/>
<dbReference type="PANTHER" id="PTHR37038">
    <property type="entry name" value="TRANSCRIPTIONAL REGULATOR-RELATED"/>
    <property type="match status" value="1"/>
</dbReference>
<proteinExistence type="predicted"/>
<dbReference type="PANTHER" id="PTHR37038:SF14">
    <property type="entry name" value="TRANSCRIPTIONAL ACTIVATOR"/>
    <property type="match status" value="1"/>
</dbReference>
<dbReference type="Pfam" id="PF01381">
    <property type="entry name" value="HTH_3"/>
    <property type="match status" value="1"/>
</dbReference>
<dbReference type="GO" id="GO:0003677">
    <property type="term" value="F:DNA binding"/>
    <property type="evidence" value="ECO:0007669"/>
    <property type="project" value="InterPro"/>
</dbReference>
<name>A0A0Z8DID6_STRSU</name>
<reference evidence="2 3" key="1">
    <citation type="submission" date="2016-02" db="EMBL/GenBank/DDBJ databases">
        <authorList>
            <consortium name="Pathogen Informatics"/>
        </authorList>
    </citation>
    <scope>NUCLEOTIDE SEQUENCE [LARGE SCALE GENOMIC DNA]</scope>
    <source>
        <strain evidence="2 3">LSS32</strain>
    </source>
</reference>
<dbReference type="Gene3D" id="1.25.40.10">
    <property type="entry name" value="Tetratricopeptide repeat domain"/>
    <property type="match status" value="1"/>
</dbReference>
<dbReference type="EMBL" id="FIGJ01000005">
    <property type="protein sequence ID" value="CYU43940.1"/>
    <property type="molecule type" value="Genomic_DNA"/>
</dbReference>
<protein>
    <submittedName>
        <fullName evidence="2">XRE family transcriptional regulator</fullName>
    </submittedName>
</protein>
<sequence>MKVLLATRLKNRRKELGWSQKELAEGVCDQGQISRIEKGTYMPGADLLHALAKKLQVRMDYFFDEEESEIVSDLKQFRKLAKNCLMQRDYEALGFLYEREKGTLSHLTFPDQVYLEWVKAVLAENLEARREDAIQKLRELLERVGENRRGYLYLYNSLLILLIRDEKNAEAEQFYSEVIEKIDKNKLDLLVDIDAYFSIQSNYIRYLWLTNQLEKGIELVTACIEEFKSIYPIHFLADFYCDLGNVTEDFADKQLVKKRYELSRLLYELAGIDAIALKIEKYLKETYTD</sequence>
<dbReference type="InterPro" id="IPR011990">
    <property type="entry name" value="TPR-like_helical_dom_sf"/>
</dbReference>
<dbReference type="InterPro" id="IPR053163">
    <property type="entry name" value="HTH-type_regulator_Rgg"/>
</dbReference>
<feature type="domain" description="HTH cro/C1-type" evidence="1">
    <location>
        <begin position="9"/>
        <end position="62"/>
    </location>
</feature>
<dbReference type="Proteomes" id="UP000072618">
    <property type="component" value="Unassembled WGS sequence"/>
</dbReference>
<evidence type="ECO:0000313" key="3">
    <source>
        <dbReference type="Proteomes" id="UP000072618"/>
    </source>
</evidence>
<gene>
    <name evidence="2" type="ORF">ERS132394_00535</name>
</gene>
<evidence type="ECO:0000259" key="1">
    <source>
        <dbReference type="PROSITE" id="PS50943"/>
    </source>
</evidence>
<dbReference type="InterPro" id="IPR010982">
    <property type="entry name" value="Lambda_DNA-bd_dom_sf"/>
</dbReference>
<dbReference type="RefSeq" id="WP_044672382.1">
    <property type="nucleotide sequence ID" value="NZ_CEFF01000022.1"/>
</dbReference>
<dbReference type="CDD" id="cd00093">
    <property type="entry name" value="HTH_XRE"/>
    <property type="match status" value="1"/>
</dbReference>
<accession>A0A0Z8DID6</accession>
<dbReference type="SMART" id="SM00530">
    <property type="entry name" value="HTH_XRE"/>
    <property type="match status" value="1"/>
</dbReference>
<dbReference type="SUPFAM" id="SSF47413">
    <property type="entry name" value="lambda repressor-like DNA-binding domains"/>
    <property type="match status" value="1"/>
</dbReference>